<keyword evidence="5" id="KW-1185">Reference proteome</keyword>
<evidence type="ECO:0000259" key="3">
    <source>
        <dbReference type="Pfam" id="PF25377"/>
    </source>
</evidence>
<dbReference type="PANTHER" id="PTHR47915:SF1">
    <property type="entry name" value="SI:DKEY-19B23.7"/>
    <property type="match status" value="1"/>
</dbReference>
<keyword evidence="2" id="KW-0732">Signal</keyword>
<accession>A0AAY4ASJ4</accession>
<dbReference type="Pfam" id="PF25377">
    <property type="entry name" value="DUF7886"/>
    <property type="match status" value="1"/>
</dbReference>
<feature type="region of interest" description="Disordered" evidence="1">
    <location>
        <begin position="117"/>
        <end position="171"/>
    </location>
</feature>
<feature type="domain" description="DUF7886" evidence="3">
    <location>
        <begin position="175"/>
        <end position="319"/>
    </location>
</feature>
<evidence type="ECO:0000256" key="2">
    <source>
        <dbReference type="SAM" id="SignalP"/>
    </source>
</evidence>
<reference evidence="4" key="2">
    <citation type="submission" date="2025-08" db="UniProtKB">
        <authorList>
            <consortium name="Ensembl"/>
        </authorList>
    </citation>
    <scope>IDENTIFICATION</scope>
</reference>
<name>A0AAY4ASJ4_9TELE</name>
<gene>
    <name evidence="4" type="primary">si:dkey-19b23.7</name>
</gene>
<evidence type="ECO:0000313" key="4">
    <source>
        <dbReference type="Ensembl" id="ENSDCDP00010010321.1"/>
    </source>
</evidence>
<dbReference type="GeneTree" id="ENSGT00650000094881"/>
<dbReference type="Ensembl" id="ENSDCDT00010010822.1">
    <property type="protein sequence ID" value="ENSDCDP00010010321.1"/>
    <property type="gene ID" value="ENSDCDG00010004583.1"/>
</dbReference>
<proteinExistence type="predicted"/>
<feature type="chain" id="PRO_5044196185" description="DUF7886 domain-containing protein" evidence="2">
    <location>
        <begin position="22"/>
        <end position="348"/>
    </location>
</feature>
<protein>
    <recommendedName>
        <fullName evidence="3">DUF7886 domain-containing protein</fullName>
    </recommendedName>
</protein>
<feature type="compositionally biased region" description="Basic and acidic residues" evidence="1">
    <location>
        <begin position="28"/>
        <end position="47"/>
    </location>
</feature>
<organism evidence="4 5">
    <name type="scientific">Denticeps clupeoides</name>
    <name type="common">denticle herring</name>
    <dbReference type="NCBI Taxonomy" id="299321"/>
    <lineage>
        <taxon>Eukaryota</taxon>
        <taxon>Metazoa</taxon>
        <taxon>Chordata</taxon>
        <taxon>Craniata</taxon>
        <taxon>Vertebrata</taxon>
        <taxon>Euteleostomi</taxon>
        <taxon>Actinopterygii</taxon>
        <taxon>Neopterygii</taxon>
        <taxon>Teleostei</taxon>
        <taxon>Clupei</taxon>
        <taxon>Clupeiformes</taxon>
        <taxon>Denticipitoidei</taxon>
        <taxon>Denticipitidae</taxon>
        <taxon>Denticeps</taxon>
    </lineage>
</organism>
<dbReference type="AlphaFoldDB" id="A0AAY4ASJ4"/>
<sequence length="348" mass="38587">MCVYKRLLLFCVSAASRHTTTTPCVERDAQEDARWNPDPSPVRRDAEESACTRTDMSSTNRREREQKRKLQCFLSDLAVLGSLQGFCYFEPWLRGREELLLTVVNEDLGWHSPGFPVSTASSLSSSSPSSTSSSTYSFASGYDSSPVPGERTAQPRAQRAEQPSRCAESHLLPASPSEREIAAPGKNCTLFLLAGYAKYGRPYAWTRSNHERLVDIGGTSSLVRDTPMKLESISAWPSKDVCIWDVVSELVGLCTMPPPDNPFSLDMRHLRALPLPDRYLVSGALLNFLEALVVRGSRGEVFYNMVVQEVKALRRLHVQTLSEVLRLRGSVKHGLPAPEGSVEDPAQQ</sequence>
<reference evidence="4 5" key="1">
    <citation type="submission" date="2020-06" db="EMBL/GenBank/DDBJ databases">
        <authorList>
            <consortium name="Wellcome Sanger Institute Data Sharing"/>
        </authorList>
    </citation>
    <scope>NUCLEOTIDE SEQUENCE [LARGE SCALE GENOMIC DNA]</scope>
</reference>
<feature type="signal peptide" evidence="2">
    <location>
        <begin position="1"/>
        <end position="21"/>
    </location>
</feature>
<reference evidence="4" key="3">
    <citation type="submission" date="2025-09" db="UniProtKB">
        <authorList>
            <consortium name="Ensembl"/>
        </authorList>
    </citation>
    <scope>IDENTIFICATION</scope>
</reference>
<evidence type="ECO:0000256" key="1">
    <source>
        <dbReference type="SAM" id="MobiDB-lite"/>
    </source>
</evidence>
<feature type="region of interest" description="Disordered" evidence="1">
    <location>
        <begin position="28"/>
        <end position="62"/>
    </location>
</feature>
<feature type="compositionally biased region" description="Low complexity" evidence="1">
    <location>
        <begin position="118"/>
        <end position="145"/>
    </location>
</feature>
<dbReference type="Proteomes" id="UP000694580">
    <property type="component" value="Chromosome 1"/>
</dbReference>
<dbReference type="PANTHER" id="PTHR47915">
    <property type="entry name" value="SI:DKEY-19B23.7"/>
    <property type="match status" value="1"/>
</dbReference>
<evidence type="ECO:0000313" key="5">
    <source>
        <dbReference type="Proteomes" id="UP000694580"/>
    </source>
</evidence>
<dbReference type="InterPro" id="IPR057208">
    <property type="entry name" value="DUF7886"/>
</dbReference>